<evidence type="ECO:0000256" key="3">
    <source>
        <dbReference type="ARBA" id="ARBA00023015"/>
    </source>
</evidence>
<dbReference type="CDD" id="cd00156">
    <property type="entry name" value="REC"/>
    <property type="match status" value="1"/>
</dbReference>
<dbReference type="PRINTS" id="PR01590">
    <property type="entry name" value="HTHFIS"/>
</dbReference>
<dbReference type="InterPro" id="IPR002078">
    <property type="entry name" value="Sigma_54_int"/>
</dbReference>
<accession>A0A1T4PCE4</accession>
<keyword evidence="9" id="KW-1185">Reference proteome</keyword>
<dbReference type="SMART" id="SM00448">
    <property type="entry name" value="REC"/>
    <property type="match status" value="1"/>
</dbReference>
<dbReference type="GO" id="GO:0043565">
    <property type="term" value="F:sequence-specific DNA binding"/>
    <property type="evidence" value="ECO:0007669"/>
    <property type="project" value="InterPro"/>
</dbReference>
<dbReference type="GO" id="GO:0006355">
    <property type="term" value="P:regulation of DNA-templated transcription"/>
    <property type="evidence" value="ECO:0007669"/>
    <property type="project" value="InterPro"/>
</dbReference>
<dbReference type="InterPro" id="IPR027417">
    <property type="entry name" value="P-loop_NTPase"/>
</dbReference>
<dbReference type="Proteomes" id="UP000190102">
    <property type="component" value="Unassembled WGS sequence"/>
</dbReference>
<dbReference type="PROSITE" id="PS50110">
    <property type="entry name" value="RESPONSE_REGULATORY"/>
    <property type="match status" value="1"/>
</dbReference>
<dbReference type="Gene3D" id="1.10.10.60">
    <property type="entry name" value="Homeodomain-like"/>
    <property type="match status" value="1"/>
</dbReference>
<keyword evidence="4" id="KW-0804">Transcription</keyword>
<keyword evidence="3" id="KW-0805">Transcription regulation</keyword>
<organism evidence="8 9">
    <name type="scientific">Trichlorobacter thiogenes</name>
    <dbReference type="NCBI Taxonomy" id="115783"/>
    <lineage>
        <taxon>Bacteria</taxon>
        <taxon>Pseudomonadati</taxon>
        <taxon>Thermodesulfobacteriota</taxon>
        <taxon>Desulfuromonadia</taxon>
        <taxon>Geobacterales</taxon>
        <taxon>Geobacteraceae</taxon>
        <taxon>Trichlorobacter</taxon>
    </lineage>
</organism>
<keyword evidence="5" id="KW-0597">Phosphoprotein</keyword>
<dbReference type="SMART" id="SM00382">
    <property type="entry name" value="AAA"/>
    <property type="match status" value="1"/>
</dbReference>
<evidence type="ECO:0000256" key="4">
    <source>
        <dbReference type="ARBA" id="ARBA00023163"/>
    </source>
</evidence>
<keyword evidence="2" id="KW-0067">ATP-binding</keyword>
<dbReference type="Gene3D" id="3.40.50.2300">
    <property type="match status" value="1"/>
</dbReference>
<dbReference type="InterPro" id="IPR025662">
    <property type="entry name" value="Sigma_54_int_dom_ATP-bd_1"/>
</dbReference>
<name>A0A1T4PCE4_9BACT</name>
<dbReference type="EMBL" id="FUWR01000009">
    <property type="protein sequence ID" value="SJZ89220.1"/>
    <property type="molecule type" value="Genomic_DNA"/>
</dbReference>
<dbReference type="SUPFAM" id="SSF52172">
    <property type="entry name" value="CheY-like"/>
    <property type="match status" value="1"/>
</dbReference>
<dbReference type="InterPro" id="IPR058031">
    <property type="entry name" value="AAA_lid_NorR"/>
</dbReference>
<dbReference type="PANTHER" id="PTHR32071">
    <property type="entry name" value="TRANSCRIPTIONAL REGULATORY PROTEIN"/>
    <property type="match status" value="1"/>
</dbReference>
<dbReference type="InterPro" id="IPR002197">
    <property type="entry name" value="HTH_Fis"/>
</dbReference>
<dbReference type="Pfam" id="PF25601">
    <property type="entry name" value="AAA_lid_14"/>
    <property type="match status" value="1"/>
</dbReference>
<evidence type="ECO:0000313" key="8">
    <source>
        <dbReference type="EMBL" id="SJZ89220.1"/>
    </source>
</evidence>
<dbReference type="FunFam" id="3.40.50.300:FF:000006">
    <property type="entry name" value="DNA-binding transcriptional regulator NtrC"/>
    <property type="match status" value="1"/>
</dbReference>
<dbReference type="GO" id="GO:0000160">
    <property type="term" value="P:phosphorelay signal transduction system"/>
    <property type="evidence" value="ECO:0007669"/>
    <property type="project" value="InterPro"/>
</dbReference>
<feature type="modified residue" description="4-aspartylphosphate" evidence="5">
    <location>
        <position position="53"/>
    </location>
</feature>
<protein>
    <submittedName>
        <fullName evidence="8">Two component, sigma54 specific, transcriptional regulator, Fis family</fullName>
    </submittedName>
</protein>
<dbReference type="InterPro" id="IPR003593">
    <property type="entry name" value="AAA+_ATPase"/>
</dbReference>
<dbReference type="SUPFAM" id="SSF52540">
    <property type="entry name" value="P-loop containing nucleoside triphosphate hydrolases"/>
    <property type="match status" value="1"/>
</dbReference>
<dbReference type="GO" id="GO:0005524">
    <property type="term" value="F:ATP binding"/>
    <property type="evidence" value="ECO:0007669"/>
    <property type="project" value="UniProtKB-KW"/>
</dbReference>
<evidence type="ECO:0000256" key="1">
    <source>
        <dbReference type="ARBA" id="ARBA00022741"/>
    </source>
</evidence>
<proteinExistence type="predicted"/>
<evidence type="ECO:0000313" key="9">
    <source>
        <dbReference type="Proteomes" id="UP000190102"/>
    </source>
</evidence>
<dbReference type="AlphaFoldDB" id="A0A1T4PCE4"/>
<sequence length="444" mass="49461">MKPQILLIEDCAVTRFGVVRYFSKDGYQISEAGSLAEAARLMVEKRFDLIIIDINLPDGNGLDFISAEREAQNLVPIIVVTGAGDIPLAVEAMQRGADNFLTKPLDMPTLSISVAKSLELGKLKRQSVARKRLEKQQGIFFGVGPEMQEVQQIARVAADNGHPVLITGETGTGKGMLAKWVHQQGSRAPYEFVELNCSSLRGEMLARELFGTQRGAYTSADQDRRGLVDIADHGSLFLDEIGDMSSEVQAQFLKLLEDKTYRRLGDVKLQKSDFRLICATHRDLNALSAEGVFRQDLFYRINLIHIHLPPLRERRDDLMAIITYLLAQLGSTEQLLTDEVRDLLLSYDWPGNIREMRNVLERALLLTPPGGMLRQSLFSCINGGQRLPQIPLSVEPQTVQQVETAHIQAVLAQHGGNVDKAAKALNLSRATLYRRLKQLNQPTP</sequence>
<dbReference type="InterPro" id="IPR001789">
    <property type="entry name" value="Sig_transdc_resp-reg_receiver"/>
</dbReference>
<dbReference type="OrthoDB" id="9808843at2"/>
<evidence type="ECO:0000256" key="2">
    <source>
        <dbReference type="ARBA" id="ARBA00022840"/>
    </source>
</evidence>
<dbReference type="Pfam" id="PF00072">
    <property type="entry name" value="Response_reg"/>
    <property type="match status" value="1"/>
</dbReference>
<dbReference type="Pfam" id="PF00158">
    <property type="entry name" value="Sigma54_activat"/>
    <property type="match status" value="1"/>
</dbReference>
<evidence type="ECO:0000256" key="5">
    <source>
        <dbReference type="PROSITE-ProRule" id="PRU00169"/>
    </source>
</evidence>
<feature type="domain" description="Response regulatory" evidence="7">
    <location>
        <begin position="4"/>
        <end position="118"/>
    </location>
</feature>
<dbReference type="InterPro" id="IPR011006">
    <property type="entry name" value="CheY-like_superfamily"/>
</dbReference>
<dbReference type="Gene3D" id="1.10.8.60">
    <property type="match status" value="1"/>
</dbReference>
<dbReference type="STRING" id="115783.SAMN02745119_01936"/>
<reference evidence="9" key="1">
    <citation type="submission" date="2017-02" db="EMBL/GenBank/DDBJ databases">
        <authorList>
            <person name="Varghese N."/>
            <person name="Submissions S."/>
        </authorList>
    </citation>
    <scope>NUCLEOTIDE SEQUENCE [LARGE SCALE GENOMIC DNA]</scope>
    <source>
        <strain evidence="9">ATCC BAA-34</strain>
    </source>
</reference>
<dbReference type="InterPro" id="IPR009057">
    <property type="entry name" value="Homeodomain-like_sf"/>
</dbReference>
<dbReference type="Pfam" id="PF02954">
    <property type="entry name" value="HTH_8"/>
    <property type="match status" value="1"/>
</dbReference>
<dbReference type="PROSITE" id="PS50045">
    <property type="entry name" value="SIGMA54_INTERACT_4"/>
    <property type="match status" value="1"/>
</dbReference>
<dbReference type="CDD" id="cd00009">
    <property type="entry name" value="AAA"/>
    <property type="match status" value="1"/>
</dbReference>
<dbReference type="PROSITE" id="PS00675">
    <property type="entry name" value="SIGMA54_INTERACT_1"/>
    <property type="match status" value="1"/>
</dbReference>
<keyword evidence="1" id="KW-0547">Nucleotide-binding</keyword>
<gene>
    <name evidence="8" type="ORF">SAMN02745119_01936</name>
</gene>
<dbReference type="Gene3D" id="3.40.50.300">
    <property type="entry name" value="P-loop containing nucleotide triphosphate hydrolases"/>
    <property type="match status" value="1"/>
</dbReference>
<feature type="domain" description="Sigma-54 factor interaction" evidence="6">
    <location>
        <begin position="140"/>
        <end position="365"/>
    </location>
</feature>
<evidence type="ECO:0000259" key="6">
    <source>
        <dbReference type="PROSITE" id="PS50045"/>
    </source>
</evidence>
<dbReference type="SUPFAM" id="SSF46689">
    <property type="entry name" value="Homeodomain-like"/>
    <property type="match status" value="1"/>
</dbReference>
<evidence type="ECO:0000259" key="7">
    <source>
        <dbReference type="PROSITE" id="PS50110"/>
    </source>
</evidence>
<dbReference type="RefSeq" id="WP_078790222.1">
    <property type="nucleotide sequence ID" value="NZ_FUWR01000009.1"/>
</dbReference>